<dbReference type="RefSeq" id="WP_254570049.1">
    <property type="nucleotide sequence ID" value="NZ_CP098502.1"/>
</dbReference>
<dbReference type="Proteomes" id="UP001056035">
    <property type="component" value="Chromosome"/>
</dbReference>
<reference evidence="1 2" key="1">
    <citation type="submission" date="2022-06" db="EMBL/GenBank/DDBJ databases">
        <title>Paraconexibacter antarcticus.</title>
        <authorList>
            <person name="Kim C.S."/>
        </authorList>
    </citation>
    <scope>NUCLEOTIDE SEQUENCE [LARGE SCALE GENOMIC DNA]</scope>
    <source>
        <strain evidence="1 2">02-257</strain>
    </source>
</reference>
<evidence type="ECO:0008006" key="3">
    <source>
        <dbReference type="Google" id="ProtNLM"/>
    </source>
</evidence>
<name>A0ABY5DMT2_9ACTN</name>
<protein>
    <recommendedName>
        <fullName evidence="3">Antitoxin Xre/MbcA/ParS-like toxin-binding domain-containing protein</fullName>
    </recommendedName>
</protein>
<accession>A0ABY5DMT2</accession>
<gene>
    <name evidence="1" type="ORF">NBH00_18425</name>
</gene>
<proteinExistence type="predicted"/>
<keyword evidence="2" id="KW-1185">Reference proteome</keyword>
<dbReference type="EMBL" id="CP098502">
    <property type="protein sequence ID" value="UTI63321.1"/>
    <property type="molecule type" value="Genomic_DNA"/>
</dbReference>
<organism evidence="1 2">
    <name type="scientific">Paraconexibacter antarcticus</name>
    <dbReference type="NCBI Taxonomy" id="2949664"/>
    <lineage>
        <taxon>Bacteria</taxon>
        <taxon>Bacillati</taxon>
        <taxon>Actinomycetota</taxon>
        <taxon>Thermoleophilia</taxon>
        <taxon>Solirubrobacterales</taxon>
        <taxon>Paraconexibacteraceae</taxon>
        <taxon>Paraconexibacter</taxon>
    </lineage>
</organism>
<sequence length="211" mass="23308">MTDDLISRFVMLPSPARRRPRTKQEAVSQIMESEQRVIGQLPRAQVDVLWDKVLGARDGIDDATARTISPVTGEAQPTAEETVAALKDNMLKEFALRRRVIEACLSAADVAAMFGASRQTPHDRFRAGTLLAIKDRGQLRFPLWQFDPQAADGVVEGLDRVLAALPITQPLGRVLWFMTPKPQLQGRAPIQVLQDGDVDRVVAEAQAVYAK</sequence>
<evidence type="ECO:0000313" key="2">
    <source>
        <dbReference type="Proteomes" id="UP001056035"/>
    </source>
</evidence>
<evidence type="ECO:0000313" key="1">
    <source>
        <dbReference type="EMBL" id="UTI63321.1"/>
    </source>
</evidence>